<dbReference type="Proteomes" id="UP000027265">
    <property type="component" value="Unassembled WGS sequence"/>
</dbReference>
<sequence>MGRRFQGFMTSTEVLKRVLPKSSRVNQRVKPPTLSPANQSIRVLPIYNFLSRPSNGHILNHWVEPLALSLANQSMRYVSQLLCADLPCTYAPITLRPF</sequence>
<accession>A0A067P3Q6</accession>
<dbReference type="EMBL" id="KL197781">
    <property type="protein sequence ID" value="KDQ49538.1"/>
    <property type="molecule type" value="Genomic_DNA"/>
</dbReference>
<evidence type="ECO:0000313" key="1">
    <source>
        <dbReference type="EMBL" id="KDQ49538.1"/>
    </source>
</evidence>
<evidence type="ECO:0000313" key="2">
    <source>
        <dbReference type="Proteomes" id="UP000027265"/>
    </source>
</evidence>
<dbReference type="AlphaFoldDB" id="A0A067P3Q6"/>
<dbReference type="InParanoid" id="A0A067P3Q6"/>
<proteinExistence type="predicted"/>
<organism evidence="1 2">
    <name type="scientific">Jaapia argillacea MUCL 33604</name>
    <dbReference type="NCBI Taxonomy" id="933084"/>
    <lineage>
        <taxon>Eukaryota</taxon>
        <taxon>Fungi</taxon>
        <taxon>Dikarya</taxon>
        <taxon>Basidiomycota</taxon>
        <taxon>Agaricomycotina</taxon>
        <taxon>Agaricomycetes</taxon>
        <taxon>Agaricomycetidae</taxon>
        <taxon>Jaapiales</taxon>
        <taxon>Jaapiaceae</taxon>
        <taxon>Jaapia</taxon>
    </lineage>
</organism>
<protein>
    <submittedName>
        <fullName evidence="1">Uncharacterized protein</fullName>
    </submittedName>
</protein>
<gene>
    <name evidence="1" type="ORF">JAAARDRAFT_640415</name>
</gene>
<name>A0A067P3Q6_9AGAM</name>
<dbReference type="HOGENOM" id="CLU_2333891_0_0_1"/>
<reference evidence="2" key="1">
    <citation type="journal article" date="2014" name="Proc. Natl. Acad. Sci. U.S.A.">
        <title>Extensive sampling of basidiomycete genomes demonstrates inadequacy of the white-rot/brown-rot paradigm for wood decay fungi.</title>
        <authorList>
            <person name="Riley R."/>
            <person name="Salamov A.A."/>
            <person name="Brown D.W."/>
            <person name="Nagy L.G."/>
            <person name="Floudas D."/>
            <person name="Held B.W."/>
            <person name="Levasseur A."/>
            <person name="Lombard V."/>
            <person name="Morin E."/>
            <person name="Otillar R."/>
            <person name="Lindquist E.A."/>
            <person name="Sun H."/>
            <person name="LaButti K.M."/>
            <person name="Schmutz J."/>
            <person name="Jabbour D."/>
            <person name="Luo H."/>
            <person name="Baker S.E."/>
            <person name="Pisabarro A.G."/>
            <person name="Walton J.D."/>
            <person name="Blanchette R.A."/>
            <person name="Henrissat B."/>
            <person name="Martin F."/>
            <person name="Cullen D."/>
            <person name="Hibbett D.S."/>
            <person name="Grigoriev I.V."/>
        </authorList>
    </citation>
    <scope>NUCLEOTIDE SEQUENCE [LARGE SCALE GENOMIC DNA]</scope>
    <source>
        <strain evidence="2">MUCL 33604</strain>
    </source>
</reference>
<keyword evidence="2" id="KW-1185">Reference proteome</keyword>